<dbReference type="Proteomes" id="UP001152888">
    <property type="component" value="Unassembled WGS sequence"/>
</dbReference>
<feature type="transmembrane region" description="Helical" evidence="1">
    <location>
        <begin position="103"/>
        <end position="121"/>
    </location>
</feature>
<dbReference type="OrthoDB" id="410267at2759"/>
<feature type="transmembrane region" description="Helical" evidence="1">
    <location>
        <begin position="482"/>
        <end position="501"/>
    </location>
</feature>
<keyword evidence="3" id="KW-1185">Reference proteome</keyword>
<evidence type="ECO:0000256" key="1">
    <source>
        <dbReference type="SAM" id="Phobius"/>
    </source>
</evidence>
<dbReference type="SUPFAM" id="SSF103473">
    <property type="entry name" value="MFS general substrate transporter"/>
    <property type="match status" value="1"/>
</dbReference>
<proteinExistence type="predicted"/>
<feature type="transmembrane region" description="Helical" evidence="1">
    <location>
        <begin position="127"/>
        <end position="146"/>
    </location>
</feature>
<gene>
    <name evidence="2" type="ORF">ACAOBT_LOCUS19171</name>
</gene>
<keyword evidence="1" id="KW-0812">Transmembrane</keyword>
<dbReference type="AlphaFoldDB" id="A0A9P0LCI8"/>
<feature type="transmembrane region" description="Helical" evidence="1">
    <location>
        <begin position="192"/>
        <end position="212"/>
    </location>
</feature>
<feature type="transmembrane region" description="Helical" evidence="1">
    <location>
        <begin position="545"/>
        <end position="566"/>
    </location>
</feature>
<feature type="transmembrane region" description="Helical" evidence="1">
    <location>
        <begin position="37"/>
        <end position="60"/>
    </location>
</feature>
<dbReference type="PANTHER" id="PTHR11360">
    <property type="entry name" value="MONOCARBOXYLATE TRANSPORTER"/>
    <property type="match status" value="1"/>
</dbReference>
<feature type="transmembrane region" description="Helical" evidence="1">
    <location>
        <begin position="572"/>
        <end position="600"/>
    </location>
</feature>
<evidence type="ECO:0000313" key="2">
    <source>
        <dbReference type="EMBL" id="CAH1989672.1"/>
    </source>
</evidence>
<feature type="transmembrane region" description="Helical" evidence="1">
    <location>
        <begin position="453"/>
        <end position="475"/>
    </location>
</feature>
<keyword evidence="1" id="KW-1133">Transmembrane helix</keyword>
<dbReference type="InterPro" id="IPR036259">
    <property type="entry name" value="MFS_trans_sf"/>
</dbReference>
<organism evidence="2 3">
    <name type="scientific">Acanthoscelides obtectus</name>
    <name type="common">Bean weevil</name>
    <name type="synonym">Bruchus obtectus</name>
    <dbReference type="NCBI Taxonomy" id="200917"/>
    <lineage>
        <taxon>Eukaryota</taxon>
        <taxon>Metazoa</taxon>
        <taxon>Ecdysozoa</taxon>
        <taxon>Arthropoda</taxon>
        <taxon>Hexapoda</taxon>
        <taxon>Insecta</taxon>
        <taxon>Pterygota</taxon>
        <taxon>Neoptera</taxon>
        <taxon>Endopterygota</taxon>
        <taxon>Coleoptera</taxon>
        <taxon>Polyphaga</taxon>
        <taxon>Cucujiformia</taxon>
        <taxon>Chrysomeloidea</taxon>
        <taxon>Chrysomelidae</taxon>
        <taxon>Bruchinae</taxon>
        <taxon>Bruchini</taxon>
        <taxon>Acanthoscelides</taxon>
    </lineage>
</organism>
<keyword evidence="1" id="KW-0472">Membrane</keyword>
<sequence length="604" mass="69014">MERSTSNVYSSTLSVGLNRIGDVDHGILDRRPIVAKLGIGLVEFLTSATFFSYGVFISHGIIEKQYPLESCIWTTVLFWTAWHVTAPWSRAVSEYVENYHDNLFQLVIGAATLCLFVAVVLPWHQLGFGILGGMLCNLISTQLHYIATEKFDTNPKLHEGNAQLGRALGLLLIPHLVLMLLESYTVMQAQLLFASMLLNIIPATLIIVIPIGTKFKFKEMSRYSTLPALSYQMKEMMSFNYTSESDAQSDDVTEPEAPEQLSQEAVVDIQPHLQTLTPLNVQTYYSNAGVSILPEIPEEEEDDINTISAKRLSVISTRLEAINQKDRRDSIREVFNINDLMNKMPTTTEEVKTIEYIQNYKNENKFIEIKLIKSRNWCCQPYKLFVWKRRLRRFNDFLIDNFRKPLMYSLKDPYFYPTVISKGSLTFVSAAFIAIAPYLALTKNNFRMEDTPWVLSYIAFTWCLFLLVLPLISSFSNGRLRILFVMGLFMTACSMLILTKLRPKNDLTILSCLMFGLGFGIISYTEAVIHRWFIGARKWTMIKGAVDTLSAFLVILIYFIIVLYKVDVLNNIAYIALVVYLCNCIFWSVAPVLVLFVGYLKRPH</sequence>
<dbReference type="GO" id="GO:0008028">
    <property type="term" value="F:monocarboxylic acid transmembrane transporter activity"/>
    <property type="evidence" value="ECO:0007669"/>
    <property type="project" value="TreeGrafter"/>
</dbReference>
<reference evidence="2" key="1">
    <citation type="submission" date="2022-03" db="EMBL/GenBank/DDBJ databases">
        <authorList>
            <person name="Sayadi A."/>
        </authorList>
    </citation>
    <scope>NUCLEOTIDE SEQUENCE</scope>
</reference>
<feature type="transmembrane region" description="Helical" evidence="1">
    <location>
        <begin position="414"/>
        <end position="441"/>
    </location>
</feature>
<name>A0A9P0LCI8_ACAOB</name>
<dbReference type="InterPro" id="IPR050327">
    <property type="entry name" value="Proton-linked_MCT"/>
</dbReference>
<feature type="transmembrane region" description="Helical" evidence="1">
    <location>
        <begin position="167"/>
        <end position="186"/>
    </location>
</feature>
<dbReference type="PANTHER" id="PTHR11360:SF284">
    <property type="entry name" value="EG:103B4.3 PROTEIN-RELATED"/>
    <property type="match status" value="1"/>
</dbReference>
<accession>A0A9P0LCI8</accession>
<feature type="transmembrane region" description="Helical" evidence="1">
    <location>
        <begin position="507"/>
        <end position="524"/>
    </location>
</feature>
<protein>
    <submittedName>
        <fullName evidence="2">Uncharacterized protein</fullName>
    </submittedName>
</protein>
<evidence type="ECO:0000313" key="3">
    <source>
        <dbReference type="Proteomes" id="UP001152888"/>
    </source>
</evidence>
<comment type="caution">
    <text evidence="2">The sequence shown here is derived from an EMBL/GenBank/DDBJ whole genome shotgun (WGS) entry which is preliminary data.</text>
</comment>
<dbReference type="EMBL" id="CAKOFQ010007068">
    <property type="protein sequence ID" value="CAH1989672.1"/>
    <property type="molecule type" value="Genomic_DNA"/>
</dbReference>